<evidence type="ECO:0000256" key="5">
    <source>
        <dbReference type="ARBA" id="ARBA00023136"/>
    </source>
</evidence>
<evidence type="ECO:0000256" key="1">
    <source>
        <dbReference type="ARBA" id="ARBA00004141"/>
    </source>
</evidence>
<keyword evidence="5 6" id="KW-0472">Membrane</keyword>
<feature type="transmembrane region" description="Helical" evidence="6">
    <location>
        <begin position="54"/>
        <end position="72"/>
    </location>
</feature>
<evidence type="ECO:0000256" key="3">
    <source>
        <dbReference type="ARBA" id="ARBA00022692"/>
    </source>
</evidence>
<keyword evidence="4 6" id="KW-1133">Transmembrane helix</keyword>
<dbReference type="HOGENOM" id="CLU_045498_8_0_9"/>
<keyword evidence="8" id="KW-1185">Reference proteome</keyword>
<dbReference type="GO" id="GO:0005886">
    <property type="term" value="C:plasma membrane"/>
    <property type="evidence" value="ECO:0007669"/>
    <property type="project" value="UniProtKB-SubCell"/>
</dbReference>
<dbReference type="PANTHER" id="PTHR43701">
    <property type="entry name" value="MEMBRANE TRANSPORTER PROTEIN MJ0441-RELATED"/>
    <property type="match status" value="1"/>
</dbReference>
<feature type="transmembrane region" description="Helical" evidence="6">
    <location>
        <begin position="253"/>
        <end position="270"/>
    </location>
</feature>
<comment type="caution">
    <text evidence="7">The sequence shown here is derived from an EMBL/GenBank/DDBJ whole genome shotgun (WGS) entry which is preliminary data.</text>
</comment>
<feature type="transmembrane region" description="Helical" evidence="6">
    <location>
        <begin position="122"/>
        <end position="139"/>
    </location>
</feature>
<dbReference type="Proteomes" id="UP000019050">
    <property type="component" value="Unassembled WGS sequence"/>
</dbReference>
<evidence type="ECO:0000313" key="7">
    <source>
        <dbReference type="EMBL" id="ESK66046.1"/>
    </source>
</evidence>
<sequence>MTRSDDVRGARISVSGIGVLYFLIIVVANAVGSVSGMGGGVIIKPVLDFVGHDSVVAISFYSTVAVFTMSLVSTIRQVQAGRKIQWQQVAYLALGSVLGGYLGNQTFEFLLKRVAQASQVTLIQIVVTVALLVFAMIYTRIENLHWSKQGALWYSAVGLSLGFFASLLGIGGGPINVSLLMLVFAMPIKEATVYSIATIFCSQLTKLVTIAWGTGFARYDLSILVYIVPAAIIGGLLGARMSRLLSDQAVRRVFQWVVLLVIGINLYNAYQIWH</sequence>
<dbReference type="eggNOG" id="COG0730">
    <property type="taxonomic scope" value="Bacteria"/>
</dbReference>
<evidence type="ECO:0000256" key="4">
    <source>
        <dbReference type="ARBA" id="ARBA00022989"/>
    </source>
</evidence>
<feature type="transmembrane region" description="Helical" evidence="6">
    <location>
        <begin position="223"/>
        <end position="241"/>
    </location>
</feature>
<gene>
    <name evidence="7" type="ORF">GCWU000182_000386</name>
</gene>
<feature type="transmembrane region" description="Helical" evidence="6">
    <location>
        <begin position="12"/>
        <end position="34"/>
    </location>
</feature>
<dbReference type="InterPro" id="IPR002781">
    <property type="entry name" value="TM_pro_TauE-like"/>
</dbReference>
<keyword evidence="3 6" id="KW-0812">Transmembrane</keyword>
<evidence type="ECO:0000256" key="6">
    <source>
        <dbReference type="RuleBase" id="RU363041"/>
    </source>
</evidence>
<name>W1Q4C8_ABIDE</name>
<evidence type="ECO:0000313" key="8">
    <source>
        <dbReference type="Proteomes" id="UP000019050"/>
    </source>
</evidence>
<dbReference type="AlphaFoldDB" id="W1Q4C8"/>
<reference evidence="7" key="1">
    <citation type="submission" date="2013-06" db="EMBL/GenBank/DDBJ databases">
        <authorList>
            <person name="Weinstock G."/>
            <person name="Sodergren E."/>
            <person name="Clifton S."/>
            <person name="Fulton L."/>
            <person name="Fulton B."/>
            <person name="Courtney L."/>
            <person name="Fronick C."/>
            <person name="Harrison M."/>
            <person name="Strong C."/>
            <person name="Farmer C."/>
            <person name="Delahaunty K."/>
            <person name="Markovic C."/>
            <person name="Hall O."/>
            <person name="Minx P."/>
            <person name="Tomlinson C."/>
            <person name="Mitreva M."/>
            <person name="Nelson J."/>
            <person name="Hou S."/>
            <person name="Wollam A."/>
            <person name="Pepin K.H."/>
            <person name="Johnson M."/>
            <person name="Bhonagiri V."/>
            <person name="Nash W.E."/>
            <person name="Warren W."/>
            <person name="Chinwalla A."/>
            <person name="Mardis E.R."/>
            <person name="Wilson R.K."/>
        </authorList>
    </citation>
    <scope>NUCLEOTIDE SEQUENCE [LARGE SCALE GENOMIC DNA]</scope>
    <source>
        <strain evidence="7">ATCC 49176</strain>
    </source>
</reference>
<dbReference type="EMBL" id="ACIN03000003">
    <property type="protein sequence ID" value="ESK66046.1"/>
    <property type="molecule type" value="Genomic_DNA"/>
</dbReference>
<keyword evidence="6" id="KW-1003">Cell membrane</keyword>
<evidence type="ECO:0000256" key="2">
    <source>
        <dbReference type="ARBA" id="ARBA00009142"/>
    </source>
</evidence>
<accession>W1Q4C8</accession>
<dbReference type="PANTHER" id="PTHR43701:SF2">
    <property type="entry name" value="MEMBRANE TRANSPORTER PROTEIN YJNA-RELATED"/>
    <property type="match status" value="1"/>
</dbReference>
<organism evidence="7 8">
    <name type="scientific">Abiotrophia defectiva ATCC 49176</name>
    <dbReference type="NCBI Taxonomy" id="592010"/>
    <lineage>
        <taxon>Bacteria</taxon>
        <taxon>Bacillati</taxon>
        <taxon>Bacillota</taxon>
        <taxon>Bacilli</taxon>
        <taxon>Lactobacillales</taxon>
        <taxon>Aerococcaceae</taxon>
        <taxon>Abiotrophia</taxon>
    </lineage>
</organism>
<dbReference type="STRING" id="592010.GCWU000182_000386"/>
<comment type="similarity">
    <text evidence="2 6">Belongs to the 4-toluene sulfonate uptake permease (TSUP) (TC 2.A.102) family.</text>
</comment>
<dbReference type="Pfam" id="PF01925">
    <property type="entry name" value="TauE"/>
    <property type="match status" value="1"/>
</dbReference>
<protein>
    <recommendedName>
        <fullName evidence="6">Probable membrane transporter protein</fullName>
    </recommendedName>
</protein>
<dbReference type="InterPro" id="IPR051598">
    <property type="entry name" value="TSUP/Inactive_protease-like"/>
</dbReference>
<feature type="transmembrane region" description="Helical" evidence="6">
    <location>
        <begin position="151"/>
        <end position="171"/>
    </location>
</feature>
<feature type="transmembrane region" description="Helical" evidence="6">
    <location>
        <begin position="191"/>
        <end position="211"/>
    </location>
</feature>
<proteinExistence type="inferred from homology"/>
<feature type="transmembrane region" description="Helical" evidence="6">
    <location>
        <begin position="84"/>
        <end position="102"/>
    </location>
</feature>
<comment type="subcellular location">
    <subcellularLocation>
        <location evidence="6">Cell membrane</location>
        <topology evidence="6">Multi-pass membrane protein</topology>
    </subcellularLocation>
    <subcellularLocation>
        <location evidence="1">Membrane</location>
        <topology evidence="1">Multi-pass membrane protein</topology>
    </subcellularLocation>
</comment>